<feature type="compositionally biased region" description="Low complexity" evidence="1">
    <location>
        <begin position="114"/>
        <end position="124"/>
    </location>
</feature>
<sequence length="208" mass="22736">MSCRGWIYMKPVCIHLFITTLSVHSDAPGRNVLVFPPAASCGVALGDSGCFGRCRWCSLKENDLCLLVSHRLRSSDGACCGGKRIKRHESGYCYQPSSSVFYGLTRLRYGGGSESSRFSAPSRSSVKEGERNVGRSDSEIISRTMGDKSCRPQKLPEGPEGPEGLGGPEGPEGPRDRETRGTRGTRGAEGPRDQLRLLPLQKIWMTLR</sequence>
<organism evidence="3 4">
    <name type="scientific">Knipowitschia caucasica</name>
    <name type="common">Caucasian dwarf goby</name>
    <name type="synonym">Pomatoschistus caucasicus</name>
    <dbReference type="NCBI Taxonomy" id="637954"/>
    <lineage>
        <taxon>Eukaryota</taxon>
        <taxon>Metazoa</taxon>
        <taxon>Chordata</taxon>
        <taxon>Craniata</taxon>
        <taxon>Vertebrata</taxon>
        <taxon>Euteleostomi</taxon>
        <taxon>Actinopterygii</taxon>
        <taxon>Neopterygii</taxon>
        <taxon>Teleostei</taxon>
        <taxon>Neoteleostei</taxon>
        <taxon>Acanthomorphata</taxon>
        <taxon>Gobiaria</taxon>
        <taxon>Gobiiformes</taxon>
        <taxon>Gobioidei</taxon>
        <taxon>Gobiidae</taxon>
        <taxon>Gobiinae</taxon>
        <taxon>Knipowitschia</taxon>
    </lineage>
</organism>
<protein>
    <submittedName>
        <fullName evidence="3">Uncharacterized protein</fullName>
    </submittedName>
</protein>
<accession>A0AAV2LW74</accession>
<dbReference type="EMBL" id="OZ035827">
    <property type="protein sequence ID" value="CAL1605319.1"/>
    <property type="molecule type" value="Genomic_DNA"/>
</dbReference>
<proteinExistence type="predicted"/>
<feature type="compositionally biased region" description="Gly residues" evidence="1">
    <location>
        <begin position="161"/>
        <end position="170"/>
    </location>
</feature>
<feature type="signal peptide" evidence="2">
    <location>
        <begin position="1"/>
        <end position="25"/>
    </location>
</feature>
<dbReference type="AlphaFoldDB" id="A0AAV2LW74"/>
<evidence type="ECO:0000256" key="2">
    <source>
        <dbReference type="SAM" id="SignalP"/>
    </source>
</evidence>
<dbReference type="Proteomes" id="UP001497482">
    <property type="component" value="Chromosome 5"/>
</dbReference>
<keyword evidence="2" id="KW-0732">Signal</keyword>
<gene>
    <name evidence="3" type="ORF">KC01_LOCUS32723</name>
</gene>
<keyword evidence="4" id="KW-1185">Reference proteome</keyword>
<feature type="compositionally biased region" description="Basic and acidic residues" evidence="1">
    <location>
        <begin position="125"/>
        <end position="150"/>
    </location>
</feature>
<feature type="region of interest" description="Disordered" evidence="1">
    <location>
        <begin position="113"/>
        <end position="194"/>
    </location>
</feature>
<reference evidence="3 4" key="1">
    <citation type="submission" date="2024-04" db="EMBL/GenBank/DDBJ databases">
        <authorList>
            <person name="Waldvogel A.-M."/>
            <person name="Schoenle A."/>
        </authorList>
    </citation>
    <scope>NUCLEOTIDE SEQUENCE [LARGE SCALE GENOMIC DNA]</scope>
</reference>
<evidence type="ECO:0000313" key="3">
    <source>
        <dbReference type="EMBL" id="CAL1605319.1"/>
    </source>
</evidence>
<evidence type="ECO:0000313" key="4">
    <source>
        <dbReference type="Proteomes" id="UP001497482"/>
    </source>
</evidence>
<feature type="chain" id="PRO_5043662797" evidence="2">
    <location>
        <begin position="26"/>
        <end position="208"/>
    </location>
</feature>
<evidence type="ECO:0000256" key="1">
    <source>
        <dbReference type="SAM" id="MobiDB-lite"/>
    </source>
</evidence>
<feature type="compositionally biased region" description="Basic and acidic residues" evidence="1">
    <location>
        <begin position="172"/>
        <end position="181"/>
    </location>
</feature>
<name>A0AAV2LW74_KNICA</name>